<evidence type="ECO:0000256" key="1">
    <source>
        <dbReference type="ARBA" id="ARBA00004141"/>
    </source>
</evidence>
<comment type="caution">
    <text evidence="6">The sequence shown here is derived from an EMBL/GenBank/DDBJ whole genome shotgun (WGS) entry which is preliminary data.</text>
</comment>
<reference evidence="6" key="1">
    <citation type="submission" date="2023-10" db="EMBL/GenBank/DDBJ databases">
        <title>Genome assembly of Pristionchus species.</title>
        <authorList>
            <person name="Yoshida K."/>
            <person name="Sommer R.J."/>
        </authorList>
    </citation>
    <scope>NUCLEOTIDE SEQUENCE</scope>
    <source>
        <strain evidence="6">RS0144</strain>
    </source>
</reference>
<dbReference type="AlphaFoldDB" id="A0AAV5UGF3"/>
<dbReference type="PANTHER" id="PTHR12489">
    <property type="entry name" value="LIPOMA HMGIC FUSION PARTNER-LIKE PROTEIN"/>
    <property type="match status" value="1"/>
</dbReference>
<keyword evidence="7" id="KW-1185">Reference proteome</keyword>
<feature type="transmembrane region" description="Helical" evidence="5">
    <location>
        <begin position="179"/>
        <end position="199"/>
    </location>
</feature>
<feature type="non-terminal residue" evidence="6">
    <location>
        <position position="1"/>
    </location>
</feature>
<dbReference type="EMBL" id="BTSX01000006">
    <property type="protein sequence ID" value="GMT05363.1"/>
    <property type="molecule type" value="Genomic_DNA"/>
</dbReference>
<protein>
    <submittedName>
        <fullName evidence="6">Uncharacterized protein</fullName>
    </submittedName>
</protein>
<proteinExistence type="predicted"/>
<keyword evidence="3 5" id="KW-1133">Transmembrane helix</keyword>
<evidence type="ECO:0000256" key="3">
    <source>
        <dbReference type="ARBA" id="ARBA00022989"/>
    </source>
</evidence>
<dbReference type="InterPro" id="IPR019372">
    <property type="entry name" value="LHFPL"/>
</dbReference>
<dbReference type="Proteomes" id="UP001432027">
    <property type="component" value="Unassembled WGS sequence"/>
</dbReference>
<dbReference type="PANTHER" id="PTHR12489:SF16">
    <property type="entry name" value="LHFPL TETRASPAN SUBFAMILY MEMBER 6 PROTEIN-RELATED"/>
    <property type="match status" value="1"/>
</dbReference>
<dbReference type="GO" id="GO:0016020">
    <property type="term" value="C:membrane"/>
    <property type="evidence" value="ECO:0007669"/>
    <property type="project" value="UniProtKB-SubCell"/>
</dbReference>
<dbReference type="Pfam" id="PF10242">
    <property type="entry name" value="L_HMGIC_fpl"/>
    <property type="match status" value="1"/>
</dbReference>
<dbReference type="Gene3D" id="1.20.140.150">
    <property type="match status" value="1"/>
</dbReference>
<keyword evidence="2 5" id="KW-0812">Transmembrane</keyword>
<keyword evidence="4 5" id="KW-0472">Membrane</keyword>
<evidence type="ECO:0000256" key="2">
    <source>
        <dbReference type="ARBA" id="ARBA00022692"/>
    </source>
</evidence>
<feature type="transmembrane region" description="Helical" evidence="5">
    <location>
        <begin position="12"/>
        <end position="35"/>
    </location>
</feature>
<name>A0AAV5UGF3_9BILA</name>
<evidence type="ECO:0000313" key="6">
    <source>
        <dbReference type="EMBL" id="GMT05363.1"/>
    </source>
</evidence>
<evidence type="ECO:0000256" key="5">
    <source>
        <dbReference type="SAM" id="Phobius"/>
    </source>
</evidence>
<feature type="transmembrane region" description="Helical" evidence="5">
    <location>
        <begin position="90"/>
        <end position="114"/>
    </location>
</feature>
<accession>A0AAV5UGF3</accession>
<evidence type="ECO:0000313" key="7">
    <source>
        <dbReference type="Proteomes" id="UP001432027"/>
    </source>
</evidence>
<sequence>SLRHVMASSGLTFIGVLWMVVSAVATALLAGGIIIPEWLIGTVSANGKTVIAFFGAYKRCNYPIFDEESSMIALVEECGRYSSFFVVPSLYWQIAIVLVVFGTSLSLLLSFLIIPSLCTAHVITASSAIIVGFFQIVAAICVSTGLVVYPLGWDNAEVRGACGRDADRYDLGNCRIGRAFLAMIAGVCLLVFSAILSICGGKNPRSYRHHPQHQEKRSVVMTQAEHTVIRGYDGNGVVCVRPV</sequence>
<evidence type="ECO:0000256" key="4">
    <source>
        <dbReference type="ARBA" id="ARBA00023136"/>
    </source>
</evidence>
<comment type="subcellular location">
    <subcellularLocation>
        <location evidence="1">Membrane</location>
        <topology evidence="1">Multi-pass membrane protein</topology>
    </subcellularLocation>
</comment>
<gene>
    <name evidence="6" type="ORF">PENTCL1PPCAC_27537</name>
</gene>
<organism evidence="6 7">
    <name type="scientific">Pristionchus entomophagus</name>
    <dbReference type="NCBI Taxonomy" id="358040"/>
    <lineage>
        <taxon>Eukaryota</taxon>
        <taxon>Metazoa</taxon>
        <taxon>Ecdysozoa</taxon>
        <taxon>Nematoda</taxon>
        <taxon>Chromadorea</taxon>
        <taxon>Rhabditida</taxon>
        <taxon>Rhabditina</taxon>
        <taxon>Diplogasteromorpha</taxon>
        <taxon>Diplogasteroidea</taxon>
        <taxon>Neodiplogasteridae</taxon>
        <taxon>Pristionchus</taxon>
    </lineage>
</organism>
<feature type="transmembrane region" description="Helical" evidence="5">
    <location>
        <begin position="126"/>
        <end position="149"/>
    </location>
</feature>